<comment type="similarity">
    <text evidence="2 6">Belongs to the flagella basal body rod proteins family.</text>
</comment>
<gene>
    <name evidence="7" type="ORF">DFR57_106120</name>
</gene>
<evidence type="ECO:0000256" key="6">
    <source>
        <dbReference type="PIRNR" id="PIRNR002889"/>
    </source>
</evidence>
<comment type="function">
    <text evidence="5 6">Structural component of flagellum, the bacterial motility apparatus. Part of the rod structure of flagellar basal body.</text>
</comment>
<sequence>MSFFGSTIQNLEKSLDFATVKNNTIAQNIANADTTNYKSKNVVFKDVLKNELEDTFETKRTDPRHLSFSNLDRSQSFRITQNNSTMYNHNGNNVDIDKEMTDLAKNQIYYQALVDRINGKFSSLQSVLRGGN</sequence>
<keyword evidence="4 6" id="KW-0975">Bacterial flagellum</keyword>
<dbReference type="PANTHER" id="PTHR30435:SF12">
    <property type="entry name" value="FLAGELLAR BASAL BODY ROD PROTEIN FLGB"/>
    <property type="match status" value="1"/>
</dbReference>
<keyword evidence="7" id="KW-0282">Flagellum</keyword>
<dbReference type="OrthoDB" id="9792068at2"/>
<comment type="subunit">
    <text evidence="6">The basal body constitutes a major portion of the flagellar organelle and consists of a number of rings mounted on a central rod.</text>
</comment>
<organism evidence="7 8">
    <name type="scientific">Saliterribacillus persicus</name>
    <dbReference type="NCBI Taxonomy" id="930114"/>
    <lineage>
        <taxon>Bacteria</taxon>
        <taxon>Bacillati</taxon>
        <taxon>Bacillota</taxon>
        <taxon>Bacilli</taxon>
        <taxon>Bacillales</taxon>
        <taxon>Bacillaceae</taxon>
        <taxon>Saliterribacillus</taxon>
    </lineage>
</organism>
<dbReference type="NCBIfam" id="TIGR01396">
    <property type="entry name" value="FlgB"/>
    <property type="match status" value="1"/>
</dbReference>
<dbReference type="GO" id="GO:0030694">
    <property type="term" value="C:bacterial-type flagellum basal body, rod"/>
    <property type="evidence" value="ECO:0007669"/>
    <property type="project" value="InterPro"/>
</dbReference>
<dbReference type="InterPro" id="IPR006300">
    <property type="entry name" value="FlgB"/>
</dbReference>
<keyword evidence="7" id="KW-0969">Cilium</keyword>
<evidence type="ECO:0000256" key="3">
    <source>
        <dbReference type="ARBA" id="ARBA00014376"/>
    </source>
</evidence>
<comment type="subcellular location">
    <subcellularLocation>
        <location evidence="1 6">Bacterial flagellum basal body</location>
    </subcellularLocation>
</comment>
<dbReference type="GO" id="GO:0071978">
    <property type="term" value="P:bacterial-type flagellum-dependent swarming motility"/>
    <property type="evidence" value="ECO:0007669"/>
    <property type="project" value="TreeGrafter"/>
</dbReference>
<evidence type="ECO:0000313" key="7">
    <source>
        <dbReference type="EMBL" id="RCW70723.1"/>
    </source>
</evidence>
<keyword evidence="8" id="KW-1185">Reference proteome</keyword>
<dbReference type="RefSeq" id="WP_114352715.1">
    <property type="nucleotide sequence ID" value="NZ_QPJJ01000006.1"/>
</dbReference>
<evidence type="ECO:0000256" key="5">
    <source>
        <dbReference type="ARBA" id="ARBA00024934"/>
    </source>
</evidence>
<protein>
    <recommendedName>
        <fullName evidence="3 6">Flagellar basal body rod protein FlgB</fullName>
    </recommendedName>
</protein>
<dbReference type="PIRSF" id="PIRSF002889">
    <property type="entry name" value="Rod_FlgB"/>
    <property type="match status" value="1"/>
</dbReference>
<evidence type="ECO:0000256" key="2">
    <source>
        <dbReference type="ARBA" id="ARBA00009677"/>
    </source>
</evidence>
<dbReference type="AlphaFoldDB" id="A0A368XRY5"/>
<dbReference type="PANTHER" id="PTHR30435">
    <property type="entry name" value="FLAGELLAR PROTEIN"/>
    <property type="match status" value="1"/>
</dbReference>
<accession>A0A368XRY5</accession>
<dbReference type="EMBL" id="QPJJ01000006">
    <property type="protein sequence ID" value="RCW70723.1"/>
    <property type="molecule type" value="Genomic_DNA"/>
</dbReference>
<evidence type="ECO:0000313" key="8">
    <source>
        <dbReference type="Proteomes" id="UP000252585"/>
    </source>
</evidence>
<proteinExistence type="inferred from homology"/>
<reference evidence="7 8" key="1">
    <citation type="submission" date="2018-07" db="EMBL/GenBank/DDBJ databases">
        <title>Genomic Encyclopedia of Type Strains, Phase IV (KMG-IV): sequencing the most valuable type-strain genomes for metagenomic binning, comparative biology and taxonomic classification.</title>
        <authorList>
            <person name="Goeker M."/>
        </authorList>
    </citation>
    <scope>NUCLEOTIDE SEQUENCE [LARGE SCALE GENOMIC DNA]</scope>
    <source>
        <strain evidence="7 8">DSM 27696</strain>
    </source>
</reference>
<keyword evidence="7" id="KW-0966">Cell projection</keyword>
<evidence type="ECO:0000256" key="1">
    <source>
        <dbReference type="ARBA" id="ARBA00004117"/>
    </source>
</evidence>
<name>A0A368XRY5_9BACI</name>
<evidence type="ECO:0000256" key="4">
    <source>
        <dbReference type="ARBA" id="ARBA00023143"/>
    </source>
</evidence>
<dbReference type="Proteomes" id="UP000252585">
    <property type="component" value="Unassembled WGS sequence"/>
</dbReference>
<comment type="caution">
    <text evidence="7">The sequence shown here is derived from an EMBL/GenBank/DDBJ whole genome shotgun (WGS) entry which is preliminary data.</text>
</comment>